<dbReference type="PANTHER" id="PTHR16305">
    <property type="entry name" value="TESTICULAR SOLUBLE ADENYLYL CYCLASE"/>
    <property type="match status" value="1"/>
</dbReference>
<dbReference type="SUPFAM" id="SSF52540">
    <property type="entry name" value="P-loop containing nucleoside triphosphate hydrolases"/>
    <property type="match status" value="1"/>
</dbReference>
<dbReference type="SMART" id="SM00421">
    <property type="entry name" value="HTH_LUXR"/>
    <property type="match status" value="1"/>
</dbReference>
<dbReference type="InterPro" id="IPR041664">
    <property type="entry name" value="AAA_16"/>
</dbReference>
<dbReference type="PROSITE" id="PS50043">
    <property type="entry name" value="HTH_LUXR_2"/>
    <property type="match status" value="1"/>
</dbReference>
<dbReference type="InterPro" id="IPR027417">
    <property type="entry name" value="P-loop_NTPase"/>
</dbReference>
<sequence length="957" mass="102555">MPRLATRIPLIGRDPELDTLRAALRRAREGQAGAVLLAGDAGVGKSRLLGELVAEADGVTVLSGRCLDVGEAGLPYLPFAEALGGQREAAKRWPVLGRLLPGLTPPEPADQTMERLRLFDAVHALLVDLAARGPVLLALEDLHWADASTRDLVLFLLSRLDTQRLLVVATYRTDDLHRRHPLRPLLAEVSRLPAVARIELAPLGAADTVAFVSALAEGALPDTTVHTVAERSEGNPFFCEELTAAVRRGATLPDGLAELLLARVERLSREAQRVVRAVSGAAQLVAHASLRAVCGLDEDTLESALREAVLHNVLVAAEDGYAFRHALLREAVYDDLLPGERVRLHAAFARLAEENGTAAALAHHSFRSHDLPTALAASVRAADQAAGMHAPGDALHHLEQALQLWEAVDGPERITGRDRLALLRSAAAMAVAAGEVDRAVTYARSAVTEADLRDDPEAAADTRHQLAIALIPFDLHRAEVSKVVAEAWELVRDRPASVVRARVLALRARAWVWGVPDVDVDELRGHVRQAIADARAAGAPEVEADGMVTLAAFEDWQGNVELSTRLGLAAAERAAEIGAVRVELRALHNVTCNLLVIGDLRGAARMAARVWQRAERAGLGWSDVGVEGRTSELFDRYVLGDWDTALDRAEVPGAPRFARARIGAYSAPILVAQGRFGEVEDLAARLADQRDDSRAGVVLGIALAEAAQWQGDAERAVAEIRTVIERLRELTRSSLADMRWAVATGVSALADLAEQARRRGADTGELVGQGAELAASGTPVTSLQVRLEERSPDTRAPTARIAAELNRLRGEDDPAAWAHAVEEAAPLPYWQLLARWRWAAALLAHGERDAAAEQVRLVRDAARELGARPLESAVADLARRGRLTTAGAAAPAGDVLTPRERSVLELVAGGLTNRQVGERLFISEKTASVHLSRIMAKLGAGSRAEAVSLAHQRGLLG</sequence>
<dbReference type="SUPFAM" id="SSF46894">
    <property type="entry name" value="C-terminal effector domain of the bipartite response regulators"/>
    <property type="match status" value="1"/>
</dbReference>
<keyword evidence="5" id="KW-1185">Reference proteome</keyword>
<dbReference type="EMBL" id="BNAU01000005">
    <property type="protein sequence ID" value="GHF08035.1"/>
    <property type="molecule type" value="Genomic_DNA"/>
</dbReference>
<evidence type="ECO:0000256" key="2">
    <source>
        <dbReference type="ARBA" id="ARBA00022840"/>
    </source>
</evidence>
<evidence type="ECO:0000313" key="5">
    <source>
        <dbReference type="Proteomes" id="UP000605897"/>
    </source>
</evidence>
<feature type="domain" description="HTH luxR-type" evidence="3">
    <location>
        <begin position="889"/>
        <end position="954"/>
    </location>
</feature>
<organism evidence="4 5">
    <name type="scientific">Amycolatopsis deserti</name>
    <dbReference type="NCBI Taxonomy" id="185696"/>
    <lineage>
        <taxon>Bacteria</taxon>
        <taxon>Bacillati</taxon>
        <taxon>Actinomycetota</taxon>
        <taxon>Actinomycetes</taxon>
        <taxon>Pseudonocardiales</taxon>
        <taxon>Pseudonocardiaceae</taxon>
        <taxon>Amycolatopsis</taxon>
    </lineage>
</organism>
<dbReference type="PANTHER" id="PTHR16305:SF35">
    <property type="entry name" value="TRANSCRIPTIONAL ACTIVATOR DOMAIN"/>
    <property type="match status" value="1"/>
</dbReference>
<dbReference type="InterPro" id="IPR036388">
    <property type="entry name" value="WH-like_DNA-bd_sf"/>
</dbReference>
<dbReference type="Gene3D" id="1.10.10.10">
    <property type="entry name" value="Winged helix-like DNA-binding domain superfamily/Winged helix DNA-binding domain"/>
    <property type="match status" value="1"/>
</dbReference>
<evidence type="ECO:0000256" key="1">
    <source>
        <dbReference type="ARBA" id="ARBA00022741"/>
    </source>
</evidence>
<dbReference type="PRINTS" id="PR00038">
    <property type="entry name" value="HTHLUXR"/>
</dbReference>
<gene>
    <name evidence="4" type="ORF">GCM10017786_47230</name>
</gene>
<dbReference type="Pfam" id="PF00196">
    <property type="entry name" value="GerE"/>
    <property type="match status" value="1"/>
</dbReference>
<name>A0ABQ3J7Z4_9PSEU</name>
<dbReference type="Pfam" id="PF13191">
    <property type="entry name" value="AAA_16"/>
    <property type="match status" value="1"/>
</dbReference>
<keyword evidence="2" id="KW-0067">ATP-binding</keyword>
<comment type="caution">
    <text evidence="4">The sequence shown here is derived from an EMBL/GenBank/DDBJ whole genome shotgun (WGS) entry which is preliminary data.</text>
</comment>
<evidence type="ECO:0000313" key="4">
    <source>
        <dbReference type="EMBL" id="GHF08035.1"/>
    </source>
</evidence>
<protein>
    <submittedName>
        <fullName evidence="4">LuxR family transcriptional regulator</fullName>
    </submittedName>
</protein>
<accession>A0ABQ3J7Z4</accession>
<keyword evidence="1" id="KW-0547">Nucleotide-binding</keyword>
<dbReference type="InterPro" id="IPR016032">
    <property type="entry name" value="Sig_transdc_resp-reg_C-effctor"/>
</dbReference>
<evidence type="ECO:0000259" key="3">
    <source>
        <dbReference type="PROSITE" id="PS50043"/>
    </source>
</evidence>
<dbReference type="Proteomes" id="UP000605897">
    <property type="component" value="Unassembled WGS sequence"/>
</dbReference>
<proteinExistence type="predicted"/>
<dbReference type="CDD" id="cd06170">
    <property type="entry name" value="LuxR_C_like"/>
    <property type="match status" value="1"/>
</dbReference>
<dbReference type="InterPro" id="IPR000792">
    <property type="entry name" value="Tscrpt_reg_LuxR_C"/>
</dbReference>
<reference evidence="5" key="1">
    <citation type="journal article" date="2019" name="Int. J. Syst. Evol. Microbiol.">
        <title>The Global Catalogue of Microorganisms (GCM) 10K type strain sequencing project: providing services to taxonomists for standard genome sequencing and annotation.</title>
        <authorList>
            <consortium name="The Broad Institute Genomics Platform"/>
            <consortium name="The Broad Institute Genome Sequencing Center for Infectious Disease"/>
            <person name="Wu L."/>
            <person name="Ma J."/>
        </authorList>
    </citation>
    <scope>NUCLEOTIDE SEQUENCE [LARGE SCALE GENOMIC DNA]</scope>
    <source>
        <strain evidence="5">CGMCC 4.7677</strain>
    </source>
</reference>
<dbReference type="RefSeq" id="WP_191246799.1">
    <property type="nucleotide sequence ID" value="NZ_BNAU01000005.1"/>
</dbReference>